<dbReference type="InterPro" id="IPR003715">
    <property type="entry name" value="Poly_export_N"/>
</dbReference>
<reference evidence="6 7" key="1">
    <citation type="submission" date="2017-05" db="EMBL/GenBank/DDBJ databases">
        <authorList>
            <person name="Varghese N."/>
            <person name="Submissions S."/>
        </authorList>
    </citation>
    <scope>NUCLEOTIDE SEQUENCE [LARGE SCALE GENOMIC DNA]</scope>
    <source>
        <strain evidence="6 7">DSM 21342</strain>
    </source>
</reference>
<feature type="domain" description="Polysaccharide export protein N-terminal" evidence="4">
    <location>
        <begin position="153"/>
        <end position="229"/>
    </location>
</feature>
<evidence type="ECO:0000259" key="5">
    <source>
        <dbReference type="Pfam" id="PF10531"/>
    </source>
</evidence>
<evidence type="ECO:0000256" key="1">
    <source>
        <dbReference type="ARBA" id="ARBA00022729"/>
    </source>
</evidence>
<sequence length="836" mass="92507">MNIKFRVLINIVLLTLIIIVGKPLITLAQTGGISIENLASVKVDNLSDDQIRKFVTQAQNSGLNESQLEQLAQQKGMPATEIAKLKERIAKLGGITTQTRNGDKSQKTNRTFDQSELGNNPDSTLLKKKSKVFGAELFNNKSLSFEPNLKLATPGNYQIGPEDELVIDIYGNSEATYRLQVSPEGSIRIPYLGPVYVNGLTIDQARTRINNQLASIYSGIKSKQTSVNITLGNIRTIKVTLIGEIKLPGTYTLPSLATVFNALYASGGPNDNGSFRNIKVIRDSKVVAVIDIYDFLLKGSQSKNIRLQDQDVIKVSPYQTRVELTGEVKRPAIYETLKSETLEDVFNFAGGFTDNAYRDMVKVVRNTAKEKSVADVPATIFGMFTPQTGDVYTIEKILDRFANRIRIGGAVFRPGTFALENNMTLTQLIKKAEGPREDAFMNRATINRLKGDLSPEVIAFDLNKILDGTQADIVLKREDSVFVSSKFDLREEYSLSIDGEVLRPGTYDFADHMSLNDMILLAGGIKESASLSRIEIARRMKNVDSLSKRAQTAQLYNFSITKDLKDNPEVANFILQPFDEIHVRPAPGYEQQKKITIEGEVLYPGNYTIINKGDRISDVIKRSGGLSAIAFPEGAVLLRKQKLTETDKMLKRERLNALIKQSRDTSAVIKELTKEEKAKGGMGEKTEMIELAEKADLLGINLPKILEKPGSKFDILLEDGDVIKVPKELQTVQVKGEVLYPILIRYSGNKGFRDYISNAGGFSIKALKRKSYIVYANGTVASTKKFLFFSSYPSVKPGAEIYVPAREEKERMSTGAIVGITSSIASLAVVLVSLFK</sequence>
<feature type="transmembrane region" description="Helical" evidence="3">
    <location>
        <begin position="816"/>
        <end position="835"/>
    </location>
</feature>
<dbReference type="InterPro" id="IPR019554">
    <property type="entry name" value="Soluble_ligand-bd"/>
</dbReference>
<dbReference type="GO" id="GO:0015159">
    <property type="term" value="F:polysaccharide transmembrane transporter activity"/>
    <property type="evidence" value="ECO:0007669"/>
    <property type="project" value="InterPro"/>
</dbReference>
<proteinExistence type="predicted"/>
<accession>A0A521CNG8</accession>
<dbReference type="Pfam" id="PF10531">
    <property type="entry name" value="SLBB"/>
    <property type="match status" value="6"/>
</dbReference>
<dbReference type="OrthoDB" id="9808948at2"/>
<feature type="region of interest" description="Disordered" evidence="2">
    <location>
        <begin position="96"/>
        <end position="123"/>
    </location>
</feature>
<evidence type="ECO:0000256" key="3">
    <source>
        <dbReference type="SAM" id="Phobius"/>
    </source>
</evidence>
<dbReference type="PANTHER" id="PTHR33619">
    <property type="entry name" value="POLYSACCHARIDE EXPORT PROTEIN GFCE-RELATED"/>
    <property type="match status" value="1"/>
</dbReference>
<gene>
    <name evidence="6" type="ORF">SAMN06265350_104235</name>
</gene>
<dbReference type="Proteomes" id="UP000315971">
    <property type="component" value="Unassembled WGS sequence"/>
</dbReference>
<dbReference type="InterPro" id="IPR049712">
    <property type="entry name" value="Poly_export"/>
</dbReference>
<evidence type="ECO:0000313" key="6">
    <source>
        <dbReference type="EMBL" id="SMO60938.1"/>
    </source>
</evidence>
<evidence type="ECO:0000256" key="2">
    <source>
        <dbReference type="SAM" id="MobiDB-lite"/>
    </source>
</evidence>
<keyword evidence="7" id="KW-1185">Reference proteome</keyword>
<organism evidence="6 7">
    <name type="scientific">Solitalea koreensis</name>
    <dbReference type="NCBI Taxonomy" id="543615"/>
    <lineage>
        <taxon>Bacteria</taxon>
        <taxon>Pseudomonadati</taxon>
        <taxon>Bacteroidota</taxon>
        <taxon>Sphingobacteriia</taxon>
        <taxon>Sphingobacteriales</taxon>
        <taxon>Sphingobacteriaceae</taxon>
        <taxon>Solitalea</taxon>
    </lineage>
</organism>
<keyword evidence="3" id="KW-0472">Membrane</keyword>
<evidence type="ECO:0000259" key="4">
    <source>
        <dbReference type="Pfam" id="PF02563"/>
    </source>
</evidence>
<keyword evidence="1" id="KW-0732">Signal</keyword>
<protein>
    <submittedName>
        <fullName evidence="6">Protein involved in polysaccharide export, contains SLBB domain of the beta-grasp fold</fullName>
    </submittedName>
</protein>
<dbReference type="PANTHER" id="PTHR33619:SF3">
    <property type="entry name" value="POLYSACCHARIDE EXPORT PROTEIN GFCE-RELATED"/>
    <property type="match status" value="1"/>
</dbReference>
<name>A0A521CNG8_9SPHI</name>
<evidence type="ECO:0000313" key="7">
    <source>
        <dbReference type="Proteomes" id="UP000315971"/>
    </source>
</evidence>
<keyword evidence="3" id="KW-0812">Transmembrane</keyword>
<dbReference type="RefSeq" id="WP_142603247.1">
    <property type="nucleotide sequence ID" value="NZ_FXSZ01000004.1"/>
</dbReference>
<feature type="compositionally biased region" description="Polar residues" evidence="2">
    <location>
        <begin position="108"/>
        <end position="123"/>
    </location>
</feature>
<feature type="domain" description="Soluble ligand binding" evidence="5">
    <location>
        <begin position="405"/>
        <end position="446"/>
    </location>
</feature>
<feature type="domain" description="Soluble ligand binding" evidence="5">
    <location>
        <begin position="322"/>
        <end position="370"/>
    </location>
</feature>
<keyword evidence="3" id="KW-1133">Transmembrane helix</keyword>
<feature type="domain" description="Soluble ligand binding" evidence="5">
    <location>
        <begin position="497"/>
        <end position="541"/>
    </location>
</feature>
<dbReference type="Pfam" id="PF02563">
    <property type="entry name" value="Poly_export"/>
    <property type="match status" value="1"/>
</dbReference>
<feature type="domain" description="Soluble ligand binding" evidence="5">
    <location>
        <begin position="238"/>
        <end position="283"/>
    </location>
</feature>
<feature type="domain" description="Soluble ligand binding" evidence="5">
    <location>
        <begin position="594"/>
        <end position="642"/>
    </location>
</feature>
<dbReference type="Gene3D" id="3.10.560.10">
    <property type="entry name" value="Outer membrane lipoprotein wza domain like"/>
    <property type="match status" value="6"/>
</dbReference>
<dbReference type="AlphaFoldDB" id="A0A521CNG8"/>
<feature type="domain" description="Soluble ligand binding" evidence="5">
    <location>
        <begin position="732"/>
        <end position="773"/>
    </location>
</feature>
<dbReference type="EMBL" id="FXSZ01000004">
    <property type="protein sequence ID" value="SMO60938.1"/>
    <property type="molecule type" value="Genomic_DNA"/>
</dbReference>